<dbReference type="Pfam" id="PF07715">
    <property type="entry name" value="Plug"/>
    <property type="match status" value="1"/>
</dbReference>
<name>A0A381TXE2_9ZZZZ</name>
<reference evidence="4" key="1">
    <citation type="submission" date="2018-05" db="EMBL/GenBank/DDBJ databases">
        <authorList>
            <person name="Lanie J.A."/>
            <person name="Ng W.-L."/>
            <person name="Kazmierczak K.M."/>
            <person name="Andrzejewski T.M."/>
            <person name="Davidsen T.M."/>
            <person name="Wayne K.J."/>
            <person name="Tettelin H."/>
            <person name="Glass J.I."/>
            <person name="Rusch D."/>
            <person name="Podicherti R."/>
            <person name="Tsui H.-C.T."/>
            <person name="Winkler M.E."/>
        </authorList>
    </citation>
    <scope>NUCLEOTIDE SEQUENCE</scope>
</reference>
<evidence type="ECO:0000259" key="3">
    <source>
        <dbReference type="Pfam" id="PF07715"/>
    </source>
</evidence>
<dbReference type="GO" id="GO:0044718">
    <property type="term" value="P:siderophore transmembrane transport"/>
    <property type="evidence" value="ECO:0007669"/>
    <property type="project" value="TreeGrafter"/>
</dbReference>
<dbReference type="InterPro" id="IPR012910">
    <property type="entry name" value="Plug_dom"/>
</dbReference>
<dbReference type="InterPro" id="IPR039426">
    <property type="entry name" value="TonB-dep_rcpt-like"/>
</dbReference>
<dbReference type="InterPro" id="IPR037066">
    <property type="entry name" value="Plug_dom_sf"/>
</dbReference>
<gene>
    <name evidence="4" type="ORF">METZ01_LOCUS73002</name>
</gene>
<dbReference type="PANTHER" id="PTHR30069:SF29">
    <property type="entry name" value="HEMOGLOBIN AND HEMOGLOBIN-HAPTOGLOBIN-BINDING PROTEIN 1-RELATED"/>
    <property type="match status" value="1"/>
</dbReference>
<dbReference type="Gene3D" id="2.170.130.10">
    <property type="entry name" value="TonB-dependent receptor, plug domain"/>
    <property type="match status" value="1"/>
</dbReference>
<proteinExistence type="predicted"/>
<evidence type="ECO:0000313" key="4">
    <source>
        <dbReference type="EMBL" id="SVA20148.1"/>
    </source>
</evidence>
<accession>A0A381TXE2</accession>
<dbReference type="GO" id="GO:0009279">
    <property type="term" value="C:cell outer membrane"/>
    <property type="evidence" value="ECO:0007669"/>
    <property type="project" value="TreeGrafter"/>
</dbReference>
<dbReference type="EMBL" id="UINC01005256">
    <property type="protein sequence ID" value="SVA20148.1"/>
    <property type="molecule type" value="Genomic_DNA"/>
</dbReference>
<dbReference type="Pfam" id="PF13715">
    <property type="entry name" value="CarbopepD_reg_2"/>
    <property type="match status" value="1"/>
</dbReference>
<dbReference type="PANTHER" id="PTHR30069">
    <property type="entry name" value="TONB-DEPENDENT OUTER MEMBRANE RECEPTOR"/>
    <property type="match status" value="1"/>
</dbReference>
<keyword evidence="1" id="KW-0732">Signal</keyword>
<dbReference type="GO" id="GO:0015344">
    <property type="term" value="F:siderophore uptake transmembrane transporter activity"/>
    <property type="evidence" value="ECO:0007669"/>
    <property type="project" value="TreeGrafter"/>
</dbReference>
<protein>
    <recommendedName>
        <fullName evidence="3">TonB-dependent receptor plug domain-containing protein</fullName>
    </recommendedName>
</protein>
<evidence type="ECO:0000256" key="2">
    <source>
        <dbReference type="SAM" id="MobiDB-lite"/>
    </source>
</evidence>
<feature type="domain" description="TonB-dependent receptor plug" evidence="3">
    <location>
        <begin position="153"/>
        <end position="224"/>
    </location>
</feature>
<organism evidence="4">
    <name type="scientific">marine metagenome</name>
    <dbReference type="NCBI Taxonomy" id="408172"/>
    <lineage>
        <taxon>unclassified sequences</taxon>
        <taxon>metagenomes</taxon>
        <taxon>ecological metagenomes</taxon>
    </lineage>
</organism>
<dbReference type="InterPro" id="IPR008969">
    <property type="entry name" value="CarboxyPept-like_regulatory"/>
</dbReference>
<dbReference type="AlphaFoldDB" id="A0A381TXE2"/>
<dbReference type="SUPFAM" id="SSF49464">
    <property type="entry name" value="Carboxypeptidase regulatory domain-like"/>
    <property type="match status" value="1"/>
</dbReference>
<dbReference type="SUPFAM" id="SSF56935">
    <property type="entry name" value="Porins"/>
    <property type="match status" value="1"/>
</dbReference>
<dbReference type="Gene3D" id="2.60.40.1120">
    <property type="entry name" value="Carboxypeptidase-like, regulatory domain"/>
    <property type="match status" value="1"/>
</dbReference>
<sequence>MYNTNKILCKTTILIIMVGWNLYAQDGKVSGFIADEETGEALIGANVFIAETGNGMSTDKNGYYVLQNIIPGSYNLIVSYIGYSTLKKEITLASNESIKLNLSLGIEAVEITEVEVSAEKLQRKNNIQPSRVNLSPRIIKAAPALAEPDIFRTIQALPGVLTSNEASTGLVIRGGNTDQNLILLDGITVYNPTHFGGIFSNFIVDAVKEADLIKGGFNAEYGGRLSAVLNVLSREGNRNYFQGKTSVSLLSAQTTLEGPFYNGAWLLSARRTYFDYLLPKILPAATAEKIPPYYFYDLQGHVFSDLNEKDRISVSIYRGIDDLIFDNLGLTADWGNNTYSLSFRRVFNENLVGNFLAASSEFFTNFNLGGEDGLNSENKIFDQTLSTNLTFFQSSQLEWRTGAQIKQLDFKYLNTFLEDTSFYIGENPIEAGFYTKLKWKVTPSFIIEPGMRYNYYSVYSSTPYIDLRLGTKYLLTDDRYINIAFGNYHQFIQTVQDDYNPTILDSWLAVDNSVDPAEAQQVVIGYEEYIQDIYKIQIEAYYKNLQNMLTFENMRSSTDAEVSDERVSDTFTPADGYAYGLEFFFQKTFGKLTGWVAYTNSVSRKIMTSQLSGIEYEYYTNWDRSHVLNILGNYSFNQKWELNWKWTWQSGQAFTPILGYYVEKLPGDPGSTFSTIPGARNSGRYPVYDRLDIGLVRHGKFFGRDMDLFFQIINTYNKKNIFTYIYKLGSISNGKDDDGDWVEKEHDANGNGQPDVGEINVDEEDEGRIQEDPLSLFPIIPSVGFTIYF</sequence>
<evidence type="ECO:0000256" key="1">
    <source>
        <dbReference type="ARBA" id="ARBA00022729"/>
    </source>
</evidence>
<feature type="region of interest" description="Disordered" evidence="2">
    <location>
        <begin position="738"/>
        <end position="759"/>
    </location>
</feature>